<dbReference type="InterPro" id="IPR041705">
    <property type="entry name" value="PIN_Sll0205"/>
</dbReference>
<organism evidence="2 3">
    <name type="scientific">Thiobacter aerophilum</name>
    <dbReference type="NCBI Taxonomy" id="3121275"/>
    <lineage>
        <taxon>Bacteria</taxon>
        <taxon>Pseudomonadati</taxon>
        <taxon>Pseudomonadota</taxon>
        <taxon>Betaproteobacteria</taxon>
        <taxon>Burkholderiales</taxon>
        <taxon>Thiobacteraceae</taxon>
        <taxon>Thiobacter</taxon>
    </lineage>
</organism>
<dbReference type="EMBL" id="JBAJEX010000002">
    <property type="protein sequence ID" value="MEO1766430.1"/>
    <property type="molecule type" value="Genomic_DNA"/>
</dbReference>
<dbReference type="CDD" id="cd09872">
    <property type="entry name" value="PIN_Sll0205-like"/>
    <property type="match status" value="1"/>
</dbReference>
<dbReference type="Proteomes" id="UP001482231">
    <property type="component" value="Unassembled WGS sequence"/>
</dbReference>
<dbReference type="RefSeq" id="WP_347307483.1">
    <property type="nucleotide sequence ID" value="NZ_JBAJEX010000002.1"/>
</dbReference>
<keyword evidence="3" id="KW-1185">Reference proteome</keyword>
<dbReference type="PANTHER" id="PTHR36173:SF2">
    <property type="entry name" value="RIBONUCLEASE VAPC16"/>
    <property type="match status" value="1"/>
</dbReference>
<reference evidence="2 3" key="1">
    <citation type="submission" date="2024-02" db="EMBL/GenBank/DDBJ databases">
        <title>New thermophilic sulfur-oxidizing bacteria from a hot springs of the Uzon caldera (Kamchatka, Russia).</title>
        <authorList>
            <person name="Dukat A.M."/>
            <person name="Elcheninov A.G."/>
            <person name="Frolov E.N."/>
        </authorList>
    </citation>
    <scope>NUCLEOTIDE SEQUENCE [LARGE SCALE GENOMIC DNA]</scope>
    <source>
        <strain evidence="2 3">AK1</strain>
    </source>
</reference>
<dbReference type="SUPFAM" id="SSF88723">
    <property type="entry name" value="PIN domain-like"/>
    <property type="match status" value="1"/>
</dbReference>
<evidence type="ECO:0000259" key="1">
    <source>
        <dbReference type="Pfam" id="PF01850"/>
    </source>
</evidence>
<protein>
    <submittedName>
        <fullName evidence="2">Type II toxin-antitoxin system VapC family toxin</fullName>
    </submittedName>
</protein>
<sequence length="128" mass="13995">MVVLLDTHILLWALDAPQRLPNDVVTQLESPENTVYFSAVSIWEIAIKNALGKIQLPYGPEEIAKAAKDTGFLELAISAAHCAKVAHLAPHHRDPFDRLLIAQTLLLPAQLVTADAALAPYSELVRLI</sequence>
<feature type="domain" description="PIN" evidence="1">
    <location>
        <begin position="3"/>
        <end position="119"/>
    </location>
</feature>
<comment type="caution">
    <text evidence="2">The sequence shown here is derived from an EMBL/GenBank/DDBJ whole genome shotgun (WGS) entry which is preliminary data.</text>
</comment>
<proteinExistence type="predicted"/>
<dbReference type="Gene3D" id="3.40.50.1010">
    <property type="entry name" value="5'-nuclease"/>
    <property type="match status" value="1"/>
</dbReference>
<dbReference type="InterPro" id="IPR052919">
    <property type="entry name" value="TA_system_RNase"/>
</dbReference>
<dbReference type="InterPro" id="IPR029060">
    <property type="entry name" value="PIN-like_dom_sf"/>
</dbReference>
<accession>A0ABV0EEI7</accession>
<gene>
    <name evidence="2" type="ORF">V6E02_04310</name>
</gene>
<evidence type="ECO:0000313" key="3">
    <source>
        <dbReference type="Proteomes" id="UP001482231"/>
    </source>
</evidence>
<dbReference type="PANTHER" id="PTHR36173">
    <property type="entry name" value="RIBONUCLEASE VAPC16-RELATED"/>
    <property type="match status" value="1"/>
</dbReference>
<dbReference type="Pfam" id="PF01850">
    <property type="entry name" value="PIN"/>
    <property type="match status" value="1"/>
</dbReference>
<name>A0ABV0EEI7_9BURK</name>
<dbReference type="InterPro" id="IPR002716">
    <property type="entry name" value="PIN_dom"/>
</dbReference>
<evidence type="ECO:0000313" key="2">
    <source>
        <dbReference type="EMBL" id="MEO1766430.1"/>
    </source>
</evidence>